<keyword evidence="2" id="KW-1185">Reference proteome</keyword>
<evidence type="ECO:0000313" key="1">
    <source>
        <dbReference type="EMBL" id="CRK86497.1"/>
    </source>
</evidence>
<sequence>MYKIIKDTEIVSSILPQISPNASISIQFKKPKKMKKDRINIQQISVIKASLGEKETNKAARILPIYAMNSCSISLASAAQ</sequence>
<dbReference type="AlphaFoldDB" id="A0A1J1HJR6"/>
<reference evidence="1 2" key="1">
    <citation type="submission" date="2015-04" db="EMBL/GenBank/DDBJ databases">
        <authorList>
            <person name="Syromyatnikov M.Y."/>
            <person name="Popov V.N."/>
        </authorList>
    </citation>
    <scope>NUCLEOTIDE SEQUENCE [LARGE SCALE GENOMIC DNA]</scope>
</reference>
<organism evidence="1 2">
    <name type="scientific">Clunio marinus</name>
    <dbReference type="NCBI Taxonomy" id="568069"/>
    <lineage>
        <taxon>Eukaryota</taxon>
        <taxon>Metazoa</taxon>
        <taxon>Ecdysozoa</taxon>
        <taxon>Arthropoda</taxon>
        <taxon>Hexapoda</taxon>
        <taxon>Insecta</taxon>
        <taxon>Pterygota</taxon>
        <taxon>Neoptera</taxon>
        <taxon>Endopterygota</taxon>
        <taxon>Diptera</taxon>
        <taxon>Nematocera</taxon>
        <taxon>Chironomoidea</taxon>
        <taxon>Chironomidae</taxon>
        <taxon>Clunio</taxon>
    </lineage>
</organism>
<gene>
    <name evidence="1" type="ORF">CLUMA_CG000295</name>
</gene>
<dbReference type="EMBL" id="CVRI01000001">
    <property type="protein sequence ID" value="CRK86497.1"/>
    <property type="molecule type" value="Genomic_DNA"/>
</dbReference>
<name>A0A1J1HJR6_9DIPT</name>
<proteinExistence type="predicted"/>
<protein>
    <submittedName>
        <fullName evidence="1">CLUMA_CG000295, isoform A</fullName>
    </submittedName>
</protein>
<evidence type="ECO:0000313" key="2">
    <source>
        <dbReference type="Proteomes" id="UP000183832"/>
    </source>
</evidence>
<dbReference type="Proteomes" id="UP000183832">
    <property type="component" value="Unassembled WGS sequence"/>
</dbReference>
<accession>A0A1J1HJR6</accession>